<accession>A0ABP0V5M7</accession>
<comment type="caution">
    <text evidence="1">The sequence shown here is derived from an EMBL/GenBank/DDBJ whole genome shotgun (WGS) entry which is preliminary data.</text>
</comment>
<protein>
    <recommendedName>
        <fullName evidence="3">Phage tail sheath protein</fullName>
    </recommendedName>
</protein>
<keyword evidence="2" id="KW-1185">Reference proteome</keyword>
<reference evidence="1" key="1">
    <citation type="submission" date="2024-02" db="EMBL/GenBank/DDBJ databases">
        <authorList>
            <consortium name="ELIXIR-Norway"/>
            <consortium name="Elixir Norway"/>
        </authorList>
    </citation>
    <scope>NUCLEOTIDE SEQUENCE</scope>
</reference>
<evidence type="ECO:0000313" key="1">
    <source>
        <dbReference type="EMBL" id="CAK9249681.1"/>
    </source>
</evidence>
<sequence length="727" mass="74278">MAQYLATSQITTNIPGAYPFINVISNPVGVTASGIIVIFGEADGGQSYQNESLANNFFTPNQLNAVKQKYLSGQIVDAFQALSAPSSDPAITGSANRIYIAKTNQGSKASAVLAASNSVPAAYGTLSDSNWGLPGNNYQYQVTSIAAEDAPAISGGTIPTLGSALNNASFSVRLNGGAVSVIALSATSTNHDTIPHLVAELNALFAAAPLALTASAGAAPSSIEISVSSDAYANGRGWGKALELVDSTPGDLAALGLAAGLTVSSQEPGVQLEVSNSATNISQSIDVTSIVQLQVGYAGTTATMSISATALTTTVTGGSGANLNILLSQFKTCADLAAYIASQTGYSAVCAPSAQQLSPSALDEVSAIGIAASGAGLTPGRVKNAASAFSIAANNSALSFATGVDGNQGLPATMANPAYLSGGARGNTLASDIVNVLAQLASIQCNMVVPLFSQDASKDITAGLTASGSTYTIAAINAATKNHVIEYSTPQLKHNRIALCSILDTYGNAAEQAQSLGHYRVSLTMQGVTQVSASTGLNQLFQPWYAAVIAAGMQAGGFYQAIVNKAANIISYTDPANFNSGDPGDVSAALNAGLLFMAQDTGRAGYWVSDQTTYGYDTNFVYNSIQAVYDSDLIALDLAQSFFLAFVGKSDADVDSSVGLAYLAQKMAQYKSQKLIAASADAPLGYKNQRVQLAAPTMTVNVEIKLATAIYFIPINLNISAVQNAAS</sequence>
<evidence type="ECO:0000313" key="2">
    <source>
        <dbReference type="Proteomes" id="UP001497444"/>
    </source>
</evidence>
<proteinExistence type="predicted"/>
<organism evidence="1 2">
    <name type="scientific">Sphagnum jensenii</name>
    <dbReference type="NCBI Taxonomy" id="128206"/>
    <lineage>
        <taxon>Eukaryota</taxon>
        <taxon>Viridiplantae</taxon>
        <taxon>Streptophyta</taxon>
        <taxon>Embryophyta</taxon>
        <taxon>Bryophyta</taxon>
        <taxon>Sphagnophytina</taxon>
        <taxon>Sphagnopsida</taxon>
        <taxon>Sphagnales</taxon>
        <taxon>Sphagnaceae</taxon>
        <taxon>Sphagnum</taxon>
    </lineage>
</organism>
<gene>
    <name evidence="1" type="ORF">CSSPJE1EN1_LOCUS25059</name>
</gene>
<name>A0ABP0V5M7_9BRYO</name>
<dbReference type="EMBL" id="CAXAQS010000024">
    <property type="protein sequence ID" value="CAK9249681.1"/>
    <property type="molecule type" value="Genomic_DNA"/>
</dbReference>
<dbReference type="Proteomes" id="UP001497444">
    <property type="component" value="Unassembled WGS sequence"/>
</dbReference>
<evidence type="ECO:0008006" key="3">
    <source>
        <dbReference type="Google" id="ProtNLM"/>
    </source>
</evidence>